<dbReference type="Proteomes" id="UP000325315">
    <property type="component" value="Unassembled WGS sequence"/>
</dbReference>
<accession>A0A5B6VMR0</accession>
<name>A0A5B6VMR0_9ROSI</name>
<dbReference type="InterPro" id="IPR036322">
    <property type="entry name" value="WD40_repeat_dom_sf"/>
</dbReference>
<keyword evidence="2" id="KW-1185">Reference proteome</keyword>
<dbReference type="PANTHER" id="PTHR44218">
    <property type="entry name" value="PROTEIN SPA1-RELATED 2"/>
    <property type="match status" value="1"/>
</dbReference>
<sequence>MQAPVKLSHNILSMKRELGLLTSLRCIQRNSLVVVMIYEKSCLGTIRNIANFCCVQFSTHATYLLAFGYVDYRTYCYDLRNARVPWCVLDGHDKAVSYVKFLDSETVVTASLLPLNTLKLWDLNRTSNSSISSNECSLTFRGYAIEKVYACYRSLPMPKTSHKFGFIDPISGKETDDDKVLFVSSVFWRRKSSMVVAANSSGCIKVLQMI</sequence>
<proteinExistence type="predicted"/>
<dbReference type="OrthoDB" id="273771at2759"/>
<comment type="caution">
    <text evidence="1">The sequence shown here is derived from an EMBL/GenBank/DDBJ whole genome shotgun (WGS) entry which is preliminary data.</text>
</comment>
<dbReference type="PANTHER" id="PTHR44218:SF15">
    <property type="entry name" value="PROTEIN SPA1-RELATED 2"/>
    <property type="match status" value="1"/>
</dbReference>
<protein>
    <submittedName>
        <fullName evidence="1">Protein SPA1-RELATED 2-like</fullName>
    </submittedName>
</protein>
<evidence type="ECO:0000313" key="1">
    <source>
        <dbReference type="EMBL" id="KAA3470346.1"/>
    </source>
</evidence>
<reference evidence="2" key="1">
    <citation type="journal article" date="2019" name="Plant Biotechnol. J.">
        <title>Genome sequencing of the Australian wild diploid species Gossypium australe highlights disease resistance and delayed gland morphogenesis.</title>
        <authorList>
            <person name="Cai Y."/>
            <person name="Cai X."/>
            <person name="Wang Q."/>
            <person name="Wang P."/>
            <person name="Zhang Y."/>
            <person name="Cai C."/>
            <person name="Xu Y."/>
            <person name="Wang K."/>
            <person name="Zhou Z."/>
            <person name="Wang C."/>
            <person name="Geng S."/>
            <person name="Li B."/>
            <person name="Dong Q."/>
            <person name="Hou Y."/>
            <person name="Wang H."/>
            <person name="Ai P."/>
            <person name="Liu Z."/>
            <person name="Yi F."/>
            <person name="Sun M."/>
            <person name="An G."/>
            <person name="Cheng J."/>
            <person name="Zhang Y."/>
            <person name="Shi Q."/>
            <person name="Xie Y."/>
            <person name="Shi X."/>
            <person name="Chang Y."/>
            <person name="Huang F."/>
            <person name="Chen Y."/>
            <person name="Hong S."/>
            <person name="Mi L."/>
            <person name="Sun Q."/>
            <person name="Zhang L."/>
            <person name="Zhou B."/>
            <person name="Peng R."/>
            <person name="Zhang X."/>
            <person name="Liu F."/>
        </authorList>
    </citation>
    <scope>NUCLEOTIDE SEQUENCE [LARGE SCALE GENOMIC DNA]</scope>
    <source>
        <strain evidence="2">cv. PA1801</strain>
    </source>
</reference>
<dbReference type="SUPFAM" id="SSF50978">
    <property type="entry name" value="WD40 repeat-like"/>
    <property type="match status" value="1"/>
</dbReference>
<dbReference type="AlphaFoldDB" id="A0A5B6VMR0"/>
<dbReference type="GO" id="GO:0009640">
    <property type="term" value="P:photomorphogenesis"/>
    <property type="evidence" value="ECO:0007669"/>
    <property type="project" value="InterPro"/>
</dbReference>
<dbReference type="EMBL" id="SMMG02000006">
    <property type="protein sequence ID" value="KAA3470346.1"/>
    <property type="molecule type" value="Genomic_DNA"/>
</dbReference>
<dbReference type="InterPro" id="IPR044630">
    <property type="entry name" value="SPA1/2/3/4"/>
</dbReference>
<dbReference type="Gene3D" id="2.130.10.10">
    <property type="entry name" value="YVTN repeat-like/Quinoprotein amine dehydrogenase"/>
    <property type="match status" value="1"/>
</dbReference>
<organism evidence="1 2">
    <name type="scientific">Gossypium australe</name>
    <dbReference type="NCBI Taxonomy" id="47621"/>
    <lineage>
        <taxon>Eukaryota</taxon>
        <taxon>Viridiplantae</taxon>
        <taxon>Streptophyta</taxon>
        <taxon>Embryophyta</taxon>
        <taxon>Tracheophyta</taxon>
        <taxon>Spermatophyta</taxon>
        <taxon>Magnoliopsida</taxon>
        <taxon>eudicotyledons</taxon>
        <taxon>Gunneridae</taxon>
        <taxon>Pentapetalae</taxon>
        <taxon>rosids</taxon>
        <taxon>malvids</taxon>
        <taxon>Malvales</taxon>
        <taxon>Malvaceae</taxon>
        <taxon>Malvoideae</taxon>
        <taxon>Gossypium</taxon>
    </lineage>
</organism>
<gene>
    <name evidence="1" type="ORF">EPI10_016060</name>
</gene>
<evidence type="ECO:0000313" key="2">
    <source>
        <dbReference type="Proteomes" id="UP000325315"/>
    </source>
</evidence>
<dbReference type="InterPro" id="IPR015943">
    <property type="entry name" value="WD40/YVTN_repeat-like_dom_sf"/>
</dbReference>